<gene>
    <name evidence="2" type="ORF">X975_26467</name>
</gene>
<feature type="non-terminal residue" evidence="2">
    <location>
        <position position="463"/>
    </location>
</feature>
<evidence type="ECO:0000313" key="2">
    <source>
        <dbReference type="EMBL" id="KFM79394.1"/>
    </source>
</evidence>
<accession>A0A087UPV5</accession>
<protein>
    <submittedName>
        <fullName evidence="2">Uncharacterized protein</fullName>
    </submittedName>
</protein>
<evidence type="ECO:0000256" key="1">
    <source>
        <dbReference type="SAM" id="MobiDB-lite"/>
    </source>
</evidence>
<dbReference type="Proteomes" id="UP000054359">
    <property type="component" value="Unassembled WGS sequence"/>
</dbReference>
<organism evidence="2 3">
    <name type="scientific">Stegodyphus mimosarum</name>
    <name type="common">African social velvet spider</name>
    <dbReference type="NCBI Taxonomy" id="407821"/>
    <lineage>
        <taxon>Eukaryota</taxon>
        <taxon>Metazoa</taxon>
        <taxon>Ecdysozoa</taxon>
        <taxon>Arthropoda</taxon>
        <taxon>Chelicerata</taxon>
        <taxon>Arachnida</taxon>
        <taxon>Araneae</taxon>
        <taxon>Araneomorphae</taxon>
        <taxon>Entelegynae</taxon>
        <taxon>Eresoidea</taxon>
        <taxon>Eresidae</taxon>
        <taxon>Stegodyphus</taxon>
    </lineage>
</organism>
<reference evidence="2 3" key="1">
    <citation type="submission" date="2013-11" db="EMBL/GenBank/DDBJ databases">
        <title>Genome sequencing of Stegodyphus mimosarum.</title>
        <authorList>
            <person name="Bechsgaard J."/>
        </authorList>
    </citation>
    <scope>NUCLEOTIDE SEQUENCE [LARGE SCALE GENOMIC DNA]</scope>
</reference>
<feature type="region of interest" description="Disordered" evidence="1">
    <location>
        <begin position="20"/>
        <end position="48"/>
    </location>
</feature>
<feature type="compositionally biased region" description="Basic and acidic residues" evidence="1">
    <location>
        <begin position="212"/>
        <end position="227"/>
    </location>
</feature>
<keyword evidence="3" id="KW-1185">Reference proteome</keyword>
<proteinExistence type="predicted"/>
<dbReference type="AlphaFoldDB" id="A0A087UPV5"/>
<feature type="region of interest" description="Disordered" evidence="1">
    <location>
        <begin position="61"/>
        <end position="83"/>
    </location>
</feature>
<name>A0A087UPV5_STEMI</name>
<evidence type="ECO:0000313" key="3">
    <source>
        <dbReference type="Proteomes" id="UP000054359"/>
    </source>
</evidence>
<feature type="region of interest" description="Disordered" evidence="1">
    <location>
        <begin position="208"/>
        <end position="227"/>
    </location>
</feature>
<dbReference type="EMBL" id="KK120925">
    <property type="protein sequence ID" value="KFM79394.1"/>
    <property type="molecule type" value="Genomic_DNA"/>
</dbReference>
<sequence>MLDKTNVILARANILPHKVSQEPAANKNDSFEKMNLRRNVSKENSFQKKISKIKCITNNDDKENTKIPLSSSSLKHQKKRKLQNSNKVTNIKIDSYFQKKPKDENDLNMPQKSIPVWKRLADDKNVRASKQMKKIHKRDIYDILQDEELMTEKPVKKKKITRIQSKIPLKSKKNVACVRKKTLSVQKRRKDASNQKCLSSIDNKIMNIQSNSEKHKPETVKSSDTRQSEYQIQLNEEYTEVDHSKADKSEKEPKNFETVCDQTNLEQEIQDVTVCKSAPQTAGNVVEHCYSSFEKSILPQMTSTPDSKDQHCNNVQPNTKLSEISSFEKSMLPQMTSTPDSKDQHCNNVQPNTKLSEISSVMCPKSPCINGELLLTPESLPHLTVSNTEINDIPEDEIVLFESPAKEEPKLKNEKQLRKTGVVVNLFPEDPCLSPVKENLEESVLKPKKSYDTPKQFGKYIIR</sequence>